<feature type="domain" description="Phosphoribosyltransferase" evidence="1">
    <location>
        <begin position="12"/>
        <end position="176"/>
    </location>
</feature>
<dbReference type="Gene3D" id="3.30.1310.20">
    <property type="entry name" value="PRTase-like"/>
    <property type="match status" value="1"/>
</dbReference>
<dbReference type="InterPro" id="IPR029057">
    <property type="entry name" value="PRTase-like"/>
</dbReference>
<keyword evidence="2" id="KW-0328">Glycosyltransferase</keyword>
<evidence type="ECO:0000313" key="2">
    <source>
        <dbReference type="EMBL" id="RJP22246.1"/>
    </source>
</evidence>
<evidence type="ECO:0000259" key="1">
    <source>
        <dbReference type="Pfam" id="PF00156"/>
    </source>
</evidence>
<protein>
    <submittedName>
        <fullName evidence="2">Phosphoribosyltransferase</fullName>
    </submittedName>
</protein>
<gene>
    <name evidence="2" type="ORF">C4520_08595</name>
</gene>
<dbReference type="GO" id="GO:0016757">
    <property type="term" value="F:glycosyltransferase activity"/>
    <property type="evidence" value="ECO:0007669"/>
    <property type="project" value="UniProtKB-KW"/>
</dbReference>
<proteinExistence type="predicted"/>
<dbReference type="EMBL" id="QZKU01000060">
    <property type="protein sequence ID" value="RJP22246.1"/>
    <property type="molecule type" value="Genomic_DNA"/>
</dbReference>
<comment type="caution">
    <text evidence="2">The sequence shown here is derived from an EMBL/GenBank/DDBJ whole genome shotgun (WGS) entry which is preliminary data.</text>
</comment>
<dbReference type="Gene3D" id="3.40.50.2020">
    <property type="match status" value="1"/>
</dbReference>
<keyword evidence="2" id="KW-0808">Transferase</keyword>
<reference evidence="2 3" key="1">
    <citation type="journal article" date="2017" name="ISME J.">
        <title>Energy and carbon metabolisms in a deep terrestrial subsurface fluid microbial community.</title>
        <authorList>
            <person name="Momper L."/>
            <person name="Jungbluth S.P."/>
            <person name="Lee M.D."/>
            <person name="Amend J.P."/>
        </authorList>
    </citation>
    <scope>NUCLEOTIDE SEQUENCE [LARGE SCALE GENOMIC DNA]</scope>
    <source>
        <strain evidence="2">SURF_5</strain>
    </source>
</reference>
<dbReference type="AlphaFoldDB" id="A0A3A4NVW9"/>
<dbReference type="InterPro" id="IPR000836">
    <property type="entry name" value="PRTase_dom"/>
</dbReference>
<organism evidence="2 3">
    <name type="scientific">Abyssobacteria bacterium (strain SURF_5)</name>
    <dbReference type="NCBI Taxonomy" id="2093360"/>
    <lineage>
        <taxon>Bacteria</taxon>
        <taxon>Pseudomonadati</taxon>
        <taxon>Candidatus Hydrogenedentota</taxon>
        <taxon>Candidatus Abyssobacteria</taxon>
    </lineage>
</organism>
<dbReference type="CDD" id="cd06223">
    <property type="entry name" value="PRTases_typeI"/>
    <property type="match status" value="1"/>
</dbReference>
<dbReference type="Proteomes" id="UP000265882">
    <property type="component" value="Unassembled WGS sequence"/>
</dbReference>
<dbReference type="Pfam" id="PF00156">
    <property type="entry name" value="Pribosyltran"/>
    <property type="match status" value="1"/>
</dbReference>
<dbReference type="SUPFAM" id="SSF53271">
    <property type="entry name" value="PRTase-like"/>
    <property type="match status" value="1"/>
</dbReference>
<sequence length="213" mass="23702">MFRNRTDAALRLAEHLDKYKNQNPLVLGIPRGGVVVASVLAEELHGDLDVTLTRKLRAPGNPELAMGSIDEHGKMYLKREIIDILQVPDEMIEEEREKQLAIIRARTESYRRIHPKVPLKGRIIIVSDDGIATGSTMRAAIDAVQAEEPQSVTIALPVGPAQQIRELAGMVDEMVCLLTPEDFMAVGQFYESFEQVDDADVERILLKFSASTI</sequence>
<evidence type="ECO:0000313" key="3">
    <source>
        <dbReference type="Proteomes" id="UP000265882"/>
    </source>
</evidence>
<accession>A0A3A4NVW9</accession>
<name>A0A3A4NVW9_ABYX5</name>